<gene>
    <name evidence="2" type="primary">Necator_chrIV.g14649</name>
    <name evidence="2" type="ORF">RB195_001354</name>
</gene>
<dbReference type="Proteomes" id="UP001303046">
    <property type="component" value="Unassembled WGS sequence"/>
</dbReference>
<sequence>MEAFGLRNSSRSGIFRGDLLPELAEEKLIIERPISSDFVEMIVSQITFQSVNLSLQVRPGRICEVCRVVDRLEGAAKVCQLVVTFLDVRGDDNSAYTCFWIISSQDDSKWPNSSFDFDALQPHDHQNEIMKGQNVSGVTQMNGGFSLIRPYMLKIFRDQPSRSKEPQRFSSAVRPRSRPLRSCYDEI</sequence>
<organism evidence="2 3">
    <name type="scientific">Necator americanus</name>
    <name type="common">Human hookworm</name>
    <dbReference type="NCBI Taxonomy" id="51031"/>
    <lineage>
        <taxon>Eukaryota</taxon>
        <taxon>Metazoa</taxon>
        <taxon>Ecdysozoa</taxon>
        <taxon>Nematoda</taxon>
        <taxon>Chromadorea</taxon>
        <taxon>Rhabditida</taxon>
        <taxon>Rhabditina</taxon>
        <taxon>Rhabditomorpha</taxon>
        <taxon>Strongyloidea</taxon>
        <taxon>Ancylostomatidae</taxon>
        <taxon>Bunostominae</taxon>
        <taxon>Necator</taxon>
    </lineage>
</organism>
<protein>
    <submittedName>
        <fullName evidence="2">Uncharacterized protein</fullName>
    </submittedName>
</protein>
<evidence type="ECO:0000313" key="2">
    <source>
        <dbReference type="EMBL" id="KAK6748685.1"/>
    </source>
</evidence>
<proteinExistence type="predicted"/>
<evidence type="ECO:0000313" key="3">
    <source>
        <dbReference type="Proteomes" id="UP001303046"/>
    </source>
</evidence>
<keyword evidence="3" id="KW-1185">Reference proteome</keyword>
<name>A0ABR1DDX3_NECAM</name>
<reference evidence="2 3" key="1">
    <citation type="submission" date="2023-08" db="EMBL/GenBank/DDBJ databases">
        <title>A Necator americanus chromosomal reference genome.</title>
        <authorList>
            <person name="Ilik V."/>
            <person name="Petrzelkova K.J."/>
            <person name="Pardy F."/>
            <person name="Fuh T."/>
            <person name="Niatou-Singa F.S."/>
            <person name="Gouil Q."/>
            <person name="Baker L."/>
            <person name="Ritchie M.E."/>
            <person name="Jex A.R."/>
            <person name="Gazzola D."/>
            <person name="Li H."/>
            <person name="Toshio Fujiwara R."/>
            <person name="Zhan B."/>
            <person name="Aroian R.V."/>
            <person name="Pafco B."/>
            <person name="Schwarz E.M."/>
        </authorList>
    </citation>
    <scope>NUCLEOTIDE SEQUENCE [LARGE SCALE GENOMIC DNA]</scope>
    <source>
        <strain evidence="2 3">Aroian</strain>
        <tissue evidence="2">Whole animal</tissue>
    </source>
</reference>
<dbReference type="EMBL" id="JAVFWL010000004">
    <property type="protein sequence ID" value="KAK6748685.1"/>
    <property type="molecule type" value="Genomic_DNA"/>
</dbReference>
<accession>A0ABR1DDX3</accession>
<feature type="region of interest" description="Disordered" evidence="1">
    <location>
        <begin position="159"/>
        <end position="187"/>
    </location>
</feature>
<evidence type="ECO:0000256" key="1">
    <source>
        <dbReference type="SAM" id="MobiDB-lite"/>
    </source>
</evidence>
<comment type="caution">
    <text evidence="2">The sequence shown here is derived from an EMBL/GenBank/DDBJ whole genome shotgun (WGS) entry which is preliminary data.</text>
</comment>